<evidence type="ECO:0000313" key="12">
    <source>
        <dbReference type="Proteomes" id="UP000288405"/>
    </source>
</evidence>
<feature type="domain" description="POTRA" evidence="10">
    <location>
        <begin position="95"/>
        <end position="175"/>
    </location>
</feature>
<evidence type="ECO:0000256" key="9">
    <source>
        <dbReference type="NCBIfam" id="TIGR03303"/>
    </source>
</evidence>
<sequence precursor="true">MTLKKLFIGVVLAGTGFTWNAQASDSFVVDDIQVRGLQRVGLGAALTYIPIRTGEEVDSQRIRQTIHELYSSSHFDDIQVFREGDSLVIRVTERPTISRIVLDGNRDLKDDQLLDSLKNNGIAEGESLDRTAISFLEKNLEDFYHSVGKYNAQVNIRVVNLPRNRVELRFNFQEGPAAAVEQINFTGNENFSRAQLVRLMELRDQLPWWNILGKRNYQQQQLMGDLEEIESFYQNEGFIRFEISSVQVAITPELEGIYITVNVDEGERYDIDTARAIGELREHEEFLNAFVDALRGRRFNQAEVTSVEETIKRYFGRYGYANTEVRTVPDIDDEQRLVNLTFSIDPGQRIYVRRVIFEGNDATRDEVLRREMRQMEGSWLSEQLVEVGKTRLDRLGYFETVDVETVPVAGEQDQVDVVYRVVEQPSGTISAGIGYGDFAGLSLNASIAQDNFLGSGNRVGFAVDTNRFSRQVQVNYVDNYFTDDAVSLGGSIYYSQFDARQANLQQFNQRSWGIGTDVGFPVNEYNRLNFGVGFNNTGITQLQPYDQIRSFYQRYSDPADPFGSLNFRNFDFTASWTRNTLNRGMFPTAGTSNRLVGKVTVPGSDLQYFKLDYRFRWYRPLDNDHDFVVLTRFNAGYGNGYGSENGLDFTLPFWENFYGGGHESLRGFETNRVGPRGIIRQPRFILGPPDADGNREQIALGPENDQIEVARFASIGGNAMLNGGFELIFPTPFASEAAARSVRTSAFIDVGVVWDTEFDFDRYRNLDVVGNTNFWDYGSPRNYQASYGVSVQWLSPMGVLSFSFGFPLRSLDSTFEDRFTFNIGTSF</sequence>
<dbReference type="PROSITE" id="PS51779">
    <property type="entry name" value="POTRA"/>
    <property type="match status" value="4"/>
</dbReference>
<keyword evidence="12" id="KW-1185">Reference proteome</keyword>
<feature type="domain" description="POTRA" evidence="10">
    <location>
        <begin position="350"/>
        <end position="424"/>
    </location>
</feature>
<evidence type="ECO:0000256" key="2">
    <source>
        <dbReference type="ARBA" id="ARBA00022452"/>
    </source>
</evidence>
<dbReference type="InterPro" id="IPR039910">
    <property type="entry name" value="D15-like"/>
</dbReference>
<dbReference type="Proteomes" id="UP000288405">
    <property type="component" value="Unassembled WGS sequence"/>
</dbReference>
<evidence type="ECO:0000256" key="1">
    <source>
        <dbReference type="ARBA" id="ARBA00004370"/>
    </source>
</evidence>
<dbReference type="EMBL" id="PIPM01000001">
    <property type="protein sequence ID" value="RUO36321.1"/>
    <property type="molecule type" value="Genomic_DNA"/>
</dbReference>
<dbReference type="Pfam" id="PF01103">
    <property type="entry name" value="Omp85"/>
    <property type="match status" value="1"/>
</dbReference>
<keyword evidence="2 8" id="KW-1134">Transmembrane beta strand</keyword>
<keyword evidence="4 8" id="KW-0732">Signal</keyword>
<evidence type="ECO:0000259" key="10">
    <source>
        <dbReference type="PROSITE" id="PS51779"/>
    </source>
</evidence>
<evidence type="ECO:0000313" key="11">
    <source>
        <dbReference type="EMBL" id="RUO36321.1"/>
    </source>
</evidence>
<comment type="subunit">
    <text evidence="8">Part of the Bam complex.</text>
</comment>
<accession>A0A432WRD0</accession>
<dbReference type="PIRSF" id="PIRSF006076">
    <property type="entry name" value="OM_assembly_OMP85"/>
    <property type="match status" value="1"/>
</dbReference>
<comment type="similarity">
    <text evidence="8">Belongs to the BamA family.</text>
</comment>
<comment type="subcellular location">
    <subcellularLocation>
        <location evidence="8">Cell outer membrane</location>
    </subcellularLocation>
    <subcellularLocation>
        <location evidence="1">Membrane</location>
    </subcellularLocation>
</comment>
<keyword evidence="7 8" id="KW-0998">Cell outer membrane</keyword>
<evidence type="ECO:0000256" key="6">
    <source>
        <dbReference type="ARBA" id="ARBA00023136"/>
    </source>
</evidence>
<protein>
    <recommendedName>
        <fullName evidence="8 9">Outer membrane protein assembly factor BamA</fullName>
    </recommendedName>
</protein>
<evidence type="ECO:0000256" key="4">
    <source>
        <dbReference type="ARBA" id="ARBA00022729"/>
    </source>
</evidence>
<dbReference type="InterPro" id="IPR010827">
    <property type="entry name" value="BamA/TamA_POTRA"/>
</dbReference>
<keyword evidence="5 8" id="KW-0677">Repeat</keyword>
<keyword evidence="6 8" id="KW-0472">Membrane</keyword>
<dbReference type="InterPro" id="IPR034746">
    <property type="entry name" value="POTRA"/>
</dbReference>
<dbReference type="OrthoDB" id="9803054at2"/>
<dbReference type="PANTHER" id="PTHR12815:SF23">
    <property type="entry name" value="OUTER MEMBRANE PROTEIN ASSEMBLY FACTOR BAMA"/>
    <property type="match status" value="1"/>
</dbReference>
<dbReference type="HAMAP" id="MF_01430">
    <property type="entry name" value="OM_assembly_BamA"/>
    <property type="match status" value="1"/>
</dbReference>
<dbReference type="GO" id="GO:1990063">
    <property type="term" value="C:Bam protein complex"/>
    <property type="evidence" value="ECO:0007669"/>
    <property type="project" value="TreeGrafter"/>
</dbReference>
<evidence type="ECO:0000256" key="8">
    <source>
        <dbReference type="HAMAP-Rule" id="MF_01430"/>
    </source>
</evidence>
<dbReference type="FunFam" id="3.10.20.310:FF:000001">
    <property type="entry name" value="Outer membrane protein assembly factor BamA"/>
    <property type="match status" value="1"/>
</dbReference>
<proteinExistence type="inferred from homology"/>
<evidence type="ECO:0000256" key="5">
    <source>
        <dbReference type="ARBA" id="ARBA00022737"/>
    </source>
</evidence>
<dbReference type="InterPro" id="IPR023707">
    <property type="entry name" value="OM_assembly_BamA"/>
</dbReference>
<comment type="function">
    <text evidence="8">Part of the outer membrane protein assembly complex, which is involved in assembly and insertion of beta-barrel proteins into the outer membrane.</text>
</comment>
<dbReference type="Gene3D" id="3.10.20.310">
    <property type="entry name" value="membrane protein fhac"/>
    <property type="match status" value="5"/>
</dbReference>
<feature type="signal peptide" evidence="8">
    <location>
        <begin position="1"/>
        <end position="23"/>
    </location>
</feature>
<organism evidence="11 12">
    <name type="scientific">Aliidiomarina sanyensis</name>
    <dbReference type="NCBI Taxonomy" id="1249555"/>
    <lineage>
        <taxon>Bacteria</taxon>
        <taxon>Pseudomonadati</taxon>
        <taxon>Pseudomonadota</taxon>
        <taxon>Gammaproteobacteria</taxon>
        <taxon>Alteromonadales</taxon>
        <taxon>Idiomarinaceae</taxon>
        <taxon>Aliidiomarina</taxon>
    </lineage>
</organism>
<reference evidence="11 12" key="1">
    <citation type="journal article" date="2011" name="Front. Microbiol.">
        <title>Genomic signatures of strain selection and enhancement in Bacillus atrophaeus var. globigii, a historical biowarfare simulant.</title>
        <authorList>
            <person name="Gibbons H.S."/>
            <person name="Broomall S.M."/>
            <person name="McNew L.A."/>
            <person name="Daligault H."/>
            <person name="Chapman C."/>
            <person name="Bruce D."/>
            <person name="Karavis M."/>
            <person name="Krepps M."/>
            <person name="McGregor P.A."/>
            <person name="Hong C."/>
            <person name="Park K.H."/>
            <person name="Akmal A."/>
            <person name="Feldman A."/>
            <person name="Lin J.S."/>
            <person name="Chang W.E."/>
            <person name="Higgs B.W."/>
            <person name="Demirev P."/>
            <person name="Lindquist J."/>
            <person name="Liem A."/>
            <person name="Fochler E."/>
            <person name="Read T.D."/>
            <person name="Tapia R."/>
            <person name="Johnson S."/>
            <person name="Bishop-Lilly K.A."/>
            <person name="Detter C."/>
            <person name="Han C."/>
            <person name="Sozhamannan S."/>
            <person name="Rosenzweig C.N."/>
            <person name="Skowronski E.W."/>
        </authorList>
    </citation>
    <scope>NUCLEOTIDE SEQUENCE [LARGE SCALE GENOMIC DNA]</scope>
    <source>
        <strain evidence="11 12">GYP-17</strain>
    </source>
</reference>
<dbReference type="AlphaFoldDB" id="A0A432WRD0"/>
<evidence type="ECO:0000256" key="7">
    <source>
        <dbReference type="ARBA" id="ARBA00023237"/>
    </source>
</evidence>
<dbReference type="Gene3D" id="2.40.160.50">
    <property type="entry name" value="membrane protein fhac: a member of the omp85/tpsb transporter family"/>
    <property type="match status" value="1"/>
</dbReference>
<feature type="chain" id="PRO_5019597876" description="Outer membrane protein assembly factor BamA" evidence="8">
    <location>
        <begin position="24"/>
        <end position="827"/>
    </location>
</feature>
<name>A0A432WRD0_9GAMM</name>
<keyword evidence="3 8" id="KW-0812">Transmembrane</keyword>
<dbReference type="NCBIfam" id="TIGR03303">
    <property type="entry name" value="OM_YaeT"/>
    <property type="match status" value="1"/>
</dbReference>
<gene>
    <name evidence="8 11" type="primary">bamA</name>
    <name evidence="11" type="ORF">CWE11_00430</name>
</gene>
<evidence type="ECO:0000256" key="3">
    <source>
        <dbReference type="ARBA" id="ARBA00022692"/>
    </source>
</evidence>
<dbReference type="RefSeq" id="WP_126775633.1">
    <property type="nucleotide sequence ID" value="NZ_PIPM01000001.1"/>
</dbReference>
<dbReference type="InterPro" id="IPR000184">
    <property type="entry name" value="Bac_surfAg_D15"/>
</dbReference>
<dbReference type="PANTHER" id="PTHR12815">
    <property type="entry name" value="SORTING AND ASSEMBLY MACHINERY SAMM50 PROTEIN FAMILY MEMBER"/>
    <property type="match status" value="1"/>
</dbReference>
<dbReference type="GO" id="GO:0043165">
    <property type="term" value="P:Gram-negative-bacterium-type cell outer membrane assembly"/>
    <property type="evidence" value="ECO:0007669"/>
    <property type="project" value="UniProtKB-UniRule"/>
</dbReference>
<comment type="caution">
    <text evidence="11">The sequence shown here is derived from an EMBL/GenBank/DDBJ whole genome shotgun (WGS) entry which is preliminary data.</text>
</comment>
<feature type="domain" description="POTRA" evidence="10">
    <location>
        <begin position="178"/>
        <end position="266"/>
    </location>
</feature>
<dbReference type="Pfam" id="PF07244">
    <property type="entry name" value="POTRA"/>
    <property type="match status" value="4"/>
</dbReference>
<dbReference type="GO" id="GO:0051205">
    <property type="term" value="P:protein insertion into membrane"/>
    <property type="evidence" value="ECO:0007669"/>
    <property type="project" value="UniProtKB-UniRule"/>
</dbReference>
<feature type="domain" description="POTRA" evidence="10">
    <location>
        <begin position="27"/>
        <end position="94"/>
    </location>
</feature>